<feature type="region of interest" description="Disordered" evidence="1">
    <location>
        <begin position="135"/>
        <end position="178"/>
    </location>
</feature>
<organism evidence="3 4">
    <name type="scientific">Kordiimonas pumila</name>
    <dbReference type="NCBI Taxonomy" id="2161677"/>
    <lineage>
        <taxon>Bacteria</taxon>
        <taxon>Pseudomonadati</taxon>
        <taxon>Pseudomonadota</taxon>
        <taxon>Alphaproteobacteria</taxon>
        <taxon>Kordiimonadales</taxon>
        <taxon>Kordiimonadaceae</taxon>
        <taxon>Kordiimonas</taxon>
    </lineage>
</organism>
<evidence type="ECO:0000256" key="1">
    <source>
        <dbReference type="SAM" id="MobiDB-lite"/>
    </source>
</evidence>
<accession>A0ABV7D3R6</accession>
<feature type="transmembrane region" description="Helical" evidence="2">
    <location>
        <begin position="26"/>
        <end position="52"/>
    </location>
</feature>
<comment type="caution">
    <text evidence="3">The sequence shown here is derived from an EMBL/GenBank/DDBJ whole genome shotgun (WGS) entry which is preliminary data.</text>
</comment>
<gene>
    <name evidence="3" type="ORF">ACFOKA_06055</name>
</gene>
<name>A0ABV7D3R6_9PROT</name>
<proteinExistence type="predicted"/>
<keyword evidence="4" id="KW-1185">Reference proteome</keyword>
<feature type="compositionally biased region" description="Basic and acidic residues" evidence="1">
    <location>
        <begin position="135"/>
        <end position="147"/>
    </location>
</feature>
<evidence type="ECO:0008006" key="5">
    <source>
        <dbReference type="Google" id="ProtNLM"/>
    </source>
</evidence>
<sequence>MIIKMLTEQVFNQRPALERPIAHMKYGLLGALAAGLITAVAMVVLGGALYFWLLSVGTGNAGALLTVGAALILVAAGVWVFCNMLLQKEILAQERAALEQERRSQVPQGDLTGLLMQMAQGAAAGFFDGLTEKLDHSERPQAADTKRKTSHVNGEEQDALDPYPSVEEYEGPGRYKPH</sequence>
<feature type="transmembrane region" description="Helical" evidence="2">
    <location>
        <begin position="64"/>
        <end position="86"/>
    </location>
</feature>
<evidence type="ECO:0000313" key="3">
    <source>
        <dbReference type="EMBL" id="MFC3051461.1"/>
    </source>
</evidence>
<keyword evidence="2" id="KW-0472">Membrane</keyword>
<keyword evidence="2" id="KW-1133">Transmembrane helix</keyword>
<evidence type="ECO:0000313" key="4">
    <source>
        <dbReference type="Proteomes" id="UP001595444"/>
    </source>
</evidence>
<keyword evidence="2" id="KW-0812">Transmembrane</keyword>
<dbReference type="Proteomes" id="UP001595444">
    <property type="component" value="Unassembled WGS sequence"/>
</dbReference>
<evidence type="ECO:0000256" key="2">
    <source>
        <dbReference type="SAM" id="Phobius"/>
    </source>
</evidence>
<dbReference type="RefSeq" id="WP_228073729.1">
    <property type="nucleotide sequence ID" value="NZ_CP061205.1"/>
</dbReference>
<dbReference type="EMBL" id="JBHRSL010000003">
    <property type="protein sequence ID" value="MFC3051461.1"/>
    <property type="molecule type" value="Genomic_DNA"/>
</dbReference>
<reference evidence="4" key="1">
    <citation type="journal article" date="2019" name="Int. J. Syst. Evol. Microbiol.">
        <title>The Global Catalogue of Microorganisms (GCM) 10K type strain sequencing project: providing services to taxonomists for standard genome sequencing and annotation.</title>
        <authorList>
            <consortium name="The Broad Institute Genomics Platform"/>
            <consortium name="The Broad Institute Genome Sequencing Center for Infectious Disease"/>
            <person name="Wu L."/>
            <person name="Ma J."/>
        </authorList>
    </citation>
    <scope>NUCLEOTIDE SEQUENCE [LARGE SCALE GENOMIC DNA]</scope>
    <source>
        <strain evidence="4">KCTC 62164</strain>
    </source>
</reference>
<protein>
    <recommendedName>
        <fullName evidence="5">Phage holin family protein</fullName>
    </recommendedName>
</protein>